<dbReference type="InterPro" id="IPR038765">
    <property type="entry name" value="Papain-like_cys_pep_sf"/>
</dbReference>
<feature type="transmembrane region" description="Helical" evidence="2">
    <location>
        <begin position="177"/>
        <end position="194"/>
    </location>
</feature>
<evidence type="ECO:0000259" key="3">
    <source>
        <dbReference type="SMART" id="SM00460"/>
    </source>
</evidence>
<name>A0A5J5IZC2_9MICO</name>
<feature type="transmembrane region" description="Helical" evidence="2">
    <location>
        <begin position="154"/>
        <end position="171"/>
    </location>
</feature>
<keyword evidence="2" id="KW-0812">Transmembrane</keyword>
<dbReference type="Proteomes" id="UP000325827">
    <property type="component" value="Unassembled WGS sequence"/>
</dbReference>
<feature type="domain" description="Transglutaminase-like" evidence="3">
    <location>
        <begin position="478"/>
        <end position="553"/>
    </location>
</feature>
<feature type="transmembrane region" description="Helical" evidence="2">
    <location>
        <begin position="39"/>
        <end position="59"/>
    </location>
</feature>
<dbReference type="InterPro" id="IPR002931">
    <property type="entry name" value="Transglutaminase-like"/>
</dbReference>
<keyword evidence="2" id="KW-0472">Membrane</keyword>
<feature type="transmembrane region" description="Helical" evidence="2">
    <location>
        <begin position="12"/>
        <end position="33"/>
    </location>
</feature>
<dbReference type="EMBL" id="VYSA01000002">
    <property type="protein sequence ID" value="KAA9107595.1"/>
    <property type="molecule type" value="Genomic_DNA"/>
</dbReference>
<feature type="transmembrane region" description="Helical" evidence="2">
    <location>
        <begin position="615"/>
        <end position="634"/>
    </location>
</feature>
<dbReference type="Pfam" id="PF11992">
    <property type="entry name" value="TgpA_N"/>
    <property type="match status" value="1"/>
</dbReference>
<evidence type="ECO:0000313" key="5">
    <source>
        <dbReference type="Proteomes" id="UP000325827"/>
    </source>
</evidence>
<organism evidence="4 5">
    <name type="scientific">Microbacterium rhizomatis</name>
    <dbReference type="NCBI Taxonomy" id="1631477"/>
    <lineage>
        <taxon>Bacteria</taxon>
        <taxon>Bacillati</taxon>
        <taxon>Actinomycetota</taxon>
        <taxon>Actinomycetes</taxon>
        <taxon>Micrococcales</taxon>
        <taxon>Microbacteriaceae</taxon>
        <taxon>Microbacterium</taxon>
    </lineage>
</organism>
<sequence length="771" mass="79160">MSSPDAAASRRPAELALTIGVYVALYAAMMPLIRVVTLSWWVLGALALTGAILAAGFVARRFRLPAIAVTLIELVVWVALLTGMFLADTALVGIVPTPETVRTVPALVSTAMDAVQLGAAPLDPSPALSFVIVGSMGLLAIAIDHVVLTARMPLLAAVGLIAISLVPSIAVPGPLDGTAFVLLAAAILFMMRVETRSREQQRGRDAVDDPATIRAPAQVNNGVSATALGIGAVAVIIAMVATPLLPAPTASGIGGTGVGAAIDPSLQLGNDLRRPRDIEVLTVRSSAPAAPYLRAATLSKFDGAVWSPDQPSSVPLGDASLGPVTADPDIRVDEYTTTVEVKNLNSAWLPVAFPAVAVTGLEGAWAAVPTNRTVIAQGASTQGQTYDIVTQVPRPTLEQARSHSASAAGLSDDTLSLPADLPPVIGQLATQVTAGATTDYDKLVALQTWFRSSAFRYSLNAPVEAGFDGTGADAVAQFLDVRAGYCVHFASAFALMARSLGMPTRIVVGYLPGSNTNTSIGDETVYSVMSSQLHAWPEVYFGGIGWIPFEPTNSLGSPTSFSPGSLTTGVPGSTAAPTTGPAATPSPTATQSTVDPNLPRDDSFARSTATAVNPLPAITAVLGILLALAIPGLIREIRRRQLLAAARSGDAAAAWMSVQDAAIDLGIPVPASESPRSLGTRLVDEHGAPPDPMTVLIGGIERASYASGGHHGFWQGDELADAAAAVRTGLLASADRPRRLLAIAAPRSLIVRPGSAYAGSGAGSGSHARAR</sequence>
<feature type="transmembrane region" description="Helical" evidence="2">
    <location>
        <begin position="127"/>
        <end position="147"/>
    </location>
</feature>
<dbReference type="InterPro" id="IPR021878">
    <property type="entry name" value="TgpA_N"/>
</dbReference>
<dbReference type="OrthoDB" id="9804023at2"/>
<gene>
    <name evidence="4" type="ORF">F6B43_09010</name>
</gene>
<dbReference type="InterPro" id="IPR052901">
    <property type="entry name" value="Bact_TGase-like"/>
</dbReference>
<feature type="transmembrane region" description="Helical" evidence="2">
    <location>
        <begin position="66"/>
        <end position="87"/>
    </location>
</feature>
<dbReference type="Gene3D" id="3.10.620.30">
    <property type="match status" value="1"/>
</dbReference>
<evidence type="ECO:0000256" key="1">
    <source>
        <dbReference type="SAM" id="MobiDB-lite"/>
    </source>
</evidence>
<keyword evidence="2" id="KW-1133">Transmembrane helix</keyword>
<evidence type="ECO:0000256" key="2">
    <source>
        <dbReference type="SAM" id="Phobius"/>
    </source>
</evidence>
<dbReference type="AlphaFoldDB" id="A0A5J5IZC2"/>
<dbReference type="Pfam" id="PF01841">
    <property type="entry name" value="Transglut_core"/>
    <property type="match status" value="1"/>
</dbReference>
<feature type="region of interest" description="Disordered" evidence="1">
    <location>
        <begin position="558"/>
        <end position="602"/>
    </location>
</feature>
<dbReference type="PANTHER" id="PTHR42736:SF1">
    <property type="entry name" value="PROTEIN-GLUTAMINE GAMMA-GLUTAMYLTRANSFERASE"/>
    <property type="match status" value="1"/>
</dbReference>
<dbReference type="SMART" id="SM00460">
    <property type="entry name" value="TGc"/>
    <property type="match status" value="1"/>
</dbReference>
<feature type="compositionally biased region" description="Low complexity" evidence="1">
    <location>
        <begin position="567"/>
        <end position="593"/>
    </location>
</feature>
<dbReference type="RefSeq" id="WP_150448631.1">
    <property type="nucleotide sequence ID" value="NZ_VYSA01000002.1"/>
</dbReference>
<evidence type="ECO:0000313" key="4">
    <source>
        <dbReference type="EMBL" id="KAA9107595.1"/>
    </source>
</evidence>
<comment type="caution">
    <text evidence="4">The sequence shown here is derived from an EMBL/GenBank/DDBJ whole genome shotgun (WGS) entry which is preliminary data.</text>
</comment>
<keyword evidence="5" id="KW-1185">Reference proteome</keyword>
<reference evidence="5" key="1">
    <citation type="submission" date="2019-09" db="EMBL/GenBank/DDBJ databases">
        <title>Mumia zhuanghuii sp. nov. isolated from the intestinal contents of plateau pika (Ochotona curzoniae) in the Qinghai-Tibet plateau of China.</title>
        <authorList>
            <person name="Tian Z."/>
        </authorList>
    </citation>
    <scope>NUCLEOTIDE SEQUENCE [LARGE SCALE GENOMIC DNA]</scope>
    <source>
        <strain evidence="5">JCM 30598</strain>
    </source>
</reference>
<dbReference type="SUPFAM" id="SSF54001">
    <property type="entry name" value="Cysteine proteinases"/>
    <property type="match status" value="1"/>
</dbReference>
<proteinExistence type="predicted"/>
<feature type="transmembrane region" description="Helical" evidence="2">
    <location>
        <begin position="223"/>
        <end position="245"/>
    </location>
</feature>
<accession>A0A5J5IZC2</accession>
<dbReference type="PANTHER" id="PTHR42736">
    <property type="entry name" value="PROTEIN-GLUTAMINE GAMMA-GLUTAMYLTRANSFERASE"/>
    <property type="match status" value="1"/>
</dbReference>
<protein>
    <submittedName>
        <fullName evidence="4">Transglutaminase domain-containing protein</fullName>
    </submittedName>
</protein>